<dbReference type="InterPro" id="IPR015984">
    <property type="entry name" value="Cyt_c_prime_subgr"/>
</dbReference>
<keyword evidence="1" id="KW-0813">Transport</keyword>
<sequence>MKNKLTLRLLAFFTSTVMAASVADTAPTNNFKKPEDAVKYRQSAFSLMAYNFGDIGAMLKGKKPYDAATVTVRAENVAALSKLPLEGFIQVKGLDQRDALNKIWDEKARFNEKMQTLQKNASLLVVAAQSGDKRAVQKAFMETGKSCKSCHDNYKQD</sequence>
<keyword evidence="5" id="KW-0408">Iron</keyword>
<evidence type="ECO:0000256" key="2">
    <source>
        <dbReference type="ARBA" id="ARBA00022617"/>
    </source>
</evidence>
<dbReference type="PROSITE" id="PS51009">
    <property type="entry name" value="CYTCII"/>
    <property type="match status" value="1"/>
</dbReference>
<name>A0ABT0L6U0_9GAMM</name>
<protein>
    <submittedName>
        <fullName evidence="7">Cytochrome c</fullName>
    </submittedName>
</protein>
<feature type="chain" id="PRO_5046780639" evidence="6">
    <location>
        <begin position="20"/>
        <end position="157"/>
    </location>
</feature>
<dbReference type="Pfam" id="PF01322">
    <property type="entry name" value="Cytochrom_C_2"/>
    <property type="match status" value="1"/>
</dbReference>
<accession>A0ABT0L6U0</accession>
<dbReference type="PIRSF" id="PIRSF000027">
    <property type="entry name" value="Cytc_c_prime"/>
    <property type="match status" value="1"/>
</dbReference>
<feature type="signal peptide" evidence="6">
    <location>
        <begin position="1"/>
        <end position="19"/>
    </location>
</feature>
<evidence type="ECO:0000256" key="3">
    <source>
        <dbReference type="ARBA" id="ARBA00022723"/>
    </source>
</evidence>
<dbReference type="Gene3D" id="1.20.120.10">
    <property type="entry name" value="Cytochrome c/b562"/>
    <property type="match status" value="1"/>
</dbReference>
<proteinExistence type="predicted"/>
<keyword evidence="6" id="KW-0732">Signal</keyword>
<dbReference type="RefSeq" id="WP_248938361.1">
    <property type="nucleotide sequence ID" value="NZ_JAKIKS010000002.1"/>
</dbReference>
<dbReference type="PRINTS" id="PR00608">
    <property type="entry name" value="CYTCHROMECII"/>
</dbReference>
<evidence type="ECO:0000256" key="4">
    <source>
        <dbReference type="ARBA" id="ARBA00022982"/>
    </source>
</evidence>
<evidence type="ECO:0000256" key="1">
    <source>
        <dbReference type="ARBA" id="ARBA00022448"/>
    </source>
</evidence>
<evidence type="ECO:0000313" key="7">
    <source>
        <dbReference type="EMBL" id="MCL1123072.1"/>
    </source>
</evidence>
<keyword evidence="4" id="KW-0249">Electron transport</keyword>
<comment type="caution">
    <text evidence="7">The sequence shown here is derived from an EMBL/GenBank/DDBJ whole genome shotgun (WGS) entry which is preliminary data.</text>
</comment>
<evidence type="ECO:0000256" key="6">
    <source>
        <dbReference type="SAM" id="SignalP"/>
    </source>
</evidence>
<dbReference type="InterPro" id="IPR012127">
    <property type="entry name" value="Cyt_c_prime"/>
</dbReference>
<evidence type="ECO:0000256" key="5">
    <source>
        <dbReference type="ARBA" id="ARBA00023004"/>
    </source>
</evidence>
<dbReference type="InterPro" id="IPR002321">
    <property type="entry name" value="Cyt_c_II"/>
</dbReference>
<keyword evidence="2" id="KW-0349">Heme</keyword>
<organism evidence="7 8">
    <name type="scientific">Shewanella surugensis</name>
    <dbReference type="NCBI Taxonomy" id="212020"/>
    <lineage>
        <taxon>Bacteria</taxon>
        <taxon>Pseudomonadati</taxon>
        <taxon>Pseudomonadota</taxon>
        <taxon>Gammaproteobacteria</taxon>
        <taxon>Alteromonadales</taxon>
        <taxon>Shewanellaceae</taxon>
        <taxon>Shewanella</taxon>
    </lineage>
</organism>
<keyword evidence="8" id="KW-1185">Reference proteome</keyword>
<evidence type="ECO:0000313" key="8">
    <source>
        <dbReference type="Proteomes" id="UP001203423"/>
    </source>
</evidence>
<dbReference type="Proteomes" id="UP001203423">
    <property type="component" value="Unassembled WGS sequence"/>
</dbReference>
<dbReference type="EMBL" id="JAKIKS010000002">
    <property type="protein sequence ID" value="MCL1123072.1"/>
    <property type="molecule type" value="Genomic_DNA"/>
</dbReference>
<keyword evidence="3" id="KW-0479">Metal-binding</keyword>
<dbReference type="InterPro" id="IPR010980">
    <property type="entry name" value="Cyt_c/b562"/>
</dbReference>
<gene>
    <name evidence="7" type="ORF">L2764_00905</name>
</gene>
<reference evidence="7 8" key="1">
    <citation type="submission" date="2022-01" db="EMBL/GenBank/DDBJ databases">
        <title>Whole genome-based taxonomy of the Shewanellaceae.</title>
        <authorList>
            <person name="Martin-Rodriguez A.J."/>
        </authorList>
    </citation>
    <scope>NUCLEOTIDE SEQUENCE [LARGE SCALE GENOMIC DNA]</scope>
    <source>
        <strain evidence="7 8">DSM 17177</strain>
    </source>
</reference>
<dbReference type="SUPFAM" id="SSF47175">
    <property type="entry name" value="Cytochromes"/>
    <property type="match status" value="1"/>
</dbReference>